<organism evidence="2">
    <name type="scientific">Aspergillus niger</name>
    <dbReference type="NCBI Taxonomy" id="5061"/>
    <lineage>
        <taxon>Eukaryota</taxon>
        <taxon>Fungi</taxon>
        <taxon>Dikarya</taxon>
        <taxon>Ascomycota</taxon>
        <taxon>Pezizomycotina</taxon>
        <taxon>Eurotiomycetes</taxon>
        <taxon>Eurotiomycetidae</taxon>
        <taxon>Eurotiales</taxon>
        <taxon>Aspergillaceae</taxon>
        <taxon>Aspergillus</taxon>
        <taxon>Aspergillus subgen. Circumdati</taxon>
    </lineage>
</organism>
<reference evidence="2" key="1">
    <citation type="submission" date="2025-02" db="EMBL/GenBank/DDBJ databases">
        <authorList>
            <consortium name="NCBI Genome Project"/>
        </authorList>
    </citation>
    <scope>NUCLEOTIDE SEQUENCE</scope>
</reference>
<name>A0AAJ8E0F3_ASPNG</name>
<accession>A0AAJ8E0F3</accession>
<evidence type="ECO:0000313" key="2">
    <source>
        <dbReference type="RefSeq" id="XP_059602422.1"/>
    </source>
</evidence>
<sequence length="141" mass="15461">MITLPYLTGASSHTATLVVEFLDIRLISNTICKQNPILQRKGHKPPQARQREGGNKIKPQLHKATTSYPASHTAEKSVRCTAYIINKIQTKGKHTSQSSTANSTRLSILQPKKAGGKDMPSSSEGGEISINRFSLFSPHEH</sequence>
<protein>
    <submittedName>
        <fullName evidence="2">Uncharacterized protein</fullName>
    </submittedName>
</protein>
<feature type="region of interest" description="Disordered" evidence="1">
    <location>
        <begin position="38"/>
        <end position="73"/>
    </location>
</feature>
<evidence type="ECO:0000256" key="1">
    <source>
        <dbReference type="SAM" id="MobiDB-lite"/>
    </source>
</evidence>
<feature type="compositionally biased region" description="Polar residues" evidence="1">
    <location>
        <begin position="95"/>
        <end position="107"/>
    </location>
</feature>
<dbReference type="RefSeq" id="XP_059602422.1">
    <property type="nucleotide sequence ID" value="XM_059744441.1"/>
</dbReference>
<dbReference type="VEuPathDB" id="FungiDB:An15g00710"/>
<proteinExistence type="predicted"/>
<gene>
    <name evidence="2" type="ORF">An15g00710</name>
</gene>
<dbReference type="KEGG" id="ang:An15g00710"/>
<dbReference type="AlphaFoldDB" id="A0AAJ8E0F3"/>
<dbReference type="GeneID" id="84593083"/>
<reference evidence="2" key="2">
    <citation type="submission" date="2025-08" db="UniProtKB">
        <authorList>
            <consortium name="RefSeq"/>
        </authorList>
    </citation>
    <scope>IDENTIFICATION</scope>
</reference>
<feature type="region of interest" description="Disordered" evidence="1">
    <location>
        <begin position="90"/>
        <end position="141"/>
    </location>
</feature>